<feature type="compositionally biased region" description="Polar residues" evidence="1">
    <location>
        <begin position="76"/>
        <end position="90"/>
    </location>
</feature>
<feature type="region of interest" description="Disordered" evidence="1">
    <location>
        <begin position="11"/>
        <end position="102"/>
    </location>
</feature>
<dbReference type="AlphaFoldDB" id="A0AAW0C462"/>
<feature type="region of interest" description="Disordered" evidence="1">
    <location>
        <begin position="162"/>
        <end position="256"/>
    </location>
</feature>
<feature type="region of interest" description="Disordered" evidence="1">
    <location>
        <begin position="378"/>
        <end position="416"/>
    </location>
</feature>
<dbReference type="Proteomes" id="UP001362999">
    <property type="component" value="Unassembled WGS sequence"/>
</dbReference>
<evidence type="ECO:0000313" key="2">
    <source>
        <dbReference type="EMBL" id="KAK7033189.1"/>
    </source>
</evidence>
<sequence length="938" mass="104169">MFPFTFKLPVPGLNPFAQVETPSEAPPNPGYASQSPEVRRSRPARPNNVHQRRPSPSPSPAPITSRKRGWDPSLAEPSQSTATLASSSGYLDTPAKYRDMVGQHPGDEYEVEEMAMSVAEMPPPAKRRRGLAGSIVSTAVSAALIGTAVGLTVYRLWRDRGKDPEPEALPPPPYQKGEWSPSQQPQIVEITPPTPIATPRRRKVRHTGSASATKRHNQRARPRAHARAYSPPSSTMSPPRTPFDSNAPEVEPSEEVEDKARFNFLRRIMDWIGDQLSMLIATGKKALATEIVVKSDSREDEVDDGSGAWEEEEGGYDPEFGGHPSSYHSSLSRSASPRQRMRPRNLTLAPTSYASRPSSQSPRATRFEFTSASLPSAAARWRPDAPGNIQGVSTESLNSRQGGEEPYESAELRESMSRARANARARLLGRASVQRCPTLNSKCSHLSTNTHLMTELPAELYLYIASFIPDDELFKFVGVNLHFYNLVLNLRYNTIRIESVNATTQRLLQRLRDPAVAHRVRRLAVRPTAGFAKVEPANERRERRPRAWYKSILMSSVVQARKAPPPPPPSVEDTVDSLIVAFPGFTNLTTFEVEAWDLSAGYDLQGFFRPAWSAFGPQLETLSVAGRPETFKQFVASAPQLASCTTLSLQFTHELDTMTAVADEILANSVAPFINSLAPRLQVLKIWSWSTLDLSSLFLALRHLPRLHDFHLRAPFNKAFSDPAGLTALLKTNAATLDTIELRLNPTGSATDPDTQESLGRWFSSLREHPAVLANLKLLRMYPTTLSSGFDALVMYIERSANTLTTLAVKDRYLNLDEVEALVAPLCHRAPDEGLEALRLNVRVWNAQLFFLLHSKLPGLKSLSLYIGESHPHRATTDFFFQSMQEHSFASWKLRDIGLWQGGFEVPAHTMQRLAACIPSVTSFWQNGHMQGDIKIYG</sequence>
<evidence type="ECO:0008006" key="4">
    <source>
        <dbReference type="Google" id="ProtNLM"/>
    </source>
</evidence>
<feature type="compositionally biased region" description="Acidic residues" evidence="1">
    <location>
        <begin position="298"/>
        <end position="316"/>
    </location>
</feature>
<feature type="compositionally biased region" description="Basic residues" evidence="1">
    <location>
        <begin position="213"/>
        <end position="226"/>
    </location>
</feature>
<protein>
    <recommendedName>
        <fullName evidence="4">F-box domain-containing protein</fullName>
    </recommendedName>
</protein>
<gene>
    <name evidence="2" type="ORF">R3P38DRAFT_3393117</name>
</gene>
<keyword evidence="3" id="KW-1185">Reference proteome</keyword>
<organism evidence="2 3">
    <name type="scientific">Favolaschia claudopus</name>
    <dbReference type="NCBI Taxonomy" id="2862362"/>
    <lineage>
        <taxon>Eukaryota</taxon>
        <taxon>Fungi</taxon>
        <taxon>Dikarya</taxon>
        <taxon>Basidiomycota</taxon>
        <taxon>Agaricomycotina</taxon>
        <taxon>Agaricomycetes</taxon>
        <taxon>Agaricomycetidae</taxon>
        <taxon>Agaricales</taxon>
        <taxon>Marasmiineae</taxon>
        <taxon>Mycenaceae</taxon>
        <taxon>Favolaschia</taxon>
    </lineage>
</organism>
<feature type="compositionally biased region" description="Low complexity" evidence="1">
    <location>
        <begin position="325"/>
        <end position="336"/>
    </location>
</feature>
<reference evidence="2 3" key="1">
    <citation type="journal article" date="2024" name="J Genomics">
        <title>Draft genome sequencing and assembly of Favolaschia claudopus CIRM-BRFM 2984 isolated from oak limbs.</title>
        <authorList>
            <person name="Navarro D."/>
            <person name="Drula E."/>
            <person name="Chaduli D."/>
            <person name="Cazenave R."/>
            <person name="Ahrendt S."/>
            <person name="Wang J."/>
            <person name="Lipzen A."/>
            <person name="Daum C."/>
            <person name="Barry K."/>
            <person name="Grigoriev I.V."/>
            <person name="Favel A."/>
            <person name="Rosso M.N."/>
            <person name="Martin F."/>
        </authorList>
    </citation>
    <scope>NUCLEOTIDE SEQUENCE [LARGE SCALE GENOMIC DNA]</scope>
    <source>
        <strain evidence="2 3">CIRM-BRFM 2984</strain>
    </source>
</reference>
<evidence type="ECO:0000256" key="1">
    <source>
        <dbReference type="SAM" id="MobiDB-lite"/>
    </source>
</evidence>
<dbReference type="InterPro" id="IPR032675">
    <property type="entry name" value="LRR_dom_sf"/>
</dbReference>
<dbReference type="Gene3D" id="3.80.10.10">
    <property type="entry name" value="Ribonuclease Inhibitor"/>
    <property type="match status" value="1"/>
</dbReference>
<feature type="compositionally biased region" description="Polar residues" evidence="1">
    <location>
        <begin position="390"/>
        <end position="401"/>
    </location>
</feature>
<accession>A0AAW0C462</accession>
<feature type="compositionally biased region" description="Polar residues" evidence="1">
    <location>
        <begin position="348"/>
        <end position="366"/>
    </location>
</feature>
<feature type="region of interest" description="Disordered" evidence="1">
    <location>
        <begin position="295"/>
        <end position="366"/>
    </location>
</feature>
<dbReference type="EMBL" id="JAWWNJ010000023">
    <property type="protein sequence ID" value="KAK7033189.1"/>
    <property type="molecule type" value="Genomic_DNA"/>
</dbReference>
<name>A0AAW0C462_9AGAR</name>
<evidence type="ECO:0000313" key="3">
    <source>
        <dbReference type="Proteomes" id="UP001362999"/>
    </source>
</evidence>
<comment type="caution">
    <text evidence="2">The sequence shown here is derived from an EMBL/GenBank/DDBJ whole genome shotgun (WGS) entry which is preliminary data.</text>
</comment>
<proteinExistence type="predicted"/>